<sequence length="1955" mass="217161">MGNNNAGCTFCTGAEGNAVEVQGKYPSDGKLEKRGPHQFENGATYTGEWMGNSRHGQGEQVWPDGAKYTGSWEADKAHGKGRFEHVDGDVYEGEWKSDKAHGYGVYHHADGSRYEGNWADDKQHGNGQEIWPDGAKYVGEYEAGRKSGKGHFSWSDGSKYEGEFVDNDINGVGVYQWGDGRKFEGQWVKNRMHGHGHFTWVDGRSYEGEYKNDQKDGEGTFNWPDGRKYKGQWKEGKQHGVGIYVTASGEERKGEWTDGRRVRWIDTDAMLLMLDSACGRLSNRIFQHKQPTVNHWHTAALACNMTARSAFRTIRSAALRTAGVTGAATLGWAYLQRLPRHQEDHRLSWRESVSTRLYTTFVAPIVMQTDAETAHTLTLRAGELLQACRLLLEPSHAKLPLDWLLRPPAAQSTSSGPNLRQELFDGRLAFDTPVGIAAGFDKNAALVPLYRLGFMQLGFAEVGSISAEPAAGNERPRCWRIPSDQAVINCMGLNNEGAECVAARLKTFTSVEGGAPIGINIAKTHNPAIVGPAAVEDFVHSFKTLAPLADFVVINVSCPNTAEGKTFEEPGALSDLLQAIARQSREMQWERAPPILVKLMATPDSEDGRACQRELLRVIQDSKVVDGIVISNTIKIPEAQLSSAGRQSADAIGKGGVSGKVIHRRSVAAIRSAFEATGGRLPIIGVGGTDSAEAAYEKIRAGASLVEVLLLVLPVFRSTPAWSTRAPVFLKISKQVCAGTCKKTALAASKRRLVQMFTLHTEPTGGSSALTSALFFTDFHLTDCGSMSQLVLDWLNKDVCLSRKVKIFERDFANGYLFGELLYKHGLLQAFEEEFVDESHLAAKRQNFSMVQQALREAVGELGVKLSNDQVEEIMDEDRGSSLRILYQLRRVLSTKAKGSVTMATAQATGGAGRPRLQKQVKTEEEENFFDQRVKTLRPIDQRYPYEVHNKAFVDEHTRQLRSAREKEYEEMVERSANVQEFRVAQQRKMESSRAQKELARKAGEQHWQGVQEKKYNLLEKDLNFEKEMIRRDQQRIVAIREHYAQDCGFREGDEELHEKMKEKLPSKARLQIESAKRMEKIRDTKRQTDIARKERERRQRRVQYEQAATTAAVEAKKTEEDLLTWLLAETAKYQQEAAEYDFKLRRKQAQWEQREAKQLAYAQRAAVEQDEAWNRMAEKAREERQIKQRYRSNLPDTEGAAEEASSDDDAAPVEPGAATTAIEKKRSERFTSDSVSVKGSDAASAAPVVEIAASEEVIACVRETLMTEYLFFRGGWAHFKPSEEEALGLLHGALGRLGETSQAASEPRLGSVVQWLCKSSTSFKYQAAPRTRKGNSNKHATDRIPSKLWHAAAVAAMASSSCAKRVLQPDLPAKKASASFKAASDGSSREVNSERSVHKAEVVCRSCTKALSLCDRVCPWCECAPSFSLSGNFNLKGALRVLHDGRHGGGDACNLVLLGHNMDRDQRVVVKAFGLGAWSGEVPTLYVYDHCPYCVRARMIFGLKKTPFKLDFLMNDDVVTPTKMIGKKVLPIMEIDGEAMGESLDIVAKVDALDDSPLLAKAAGREDIAKWLSDNKDLLRKITRPRDAMALYPEFSTKAARATWVKNHQLSGMTFEEALATSEPLMEEFNSKLPELSEMLHSSSVNEGGYSYDDITLFPTLRRLTLVKGIHWPEKLRQYTEHMAEVCDVPLLDGMAARLDEDPEEVATIKEEIQIQSQLAHDNTVPLLYAAETPSEVVLVMPFAAGGDLHAAMGPRGMLPEKQAARLCGQLLEGLRYLHQDLYILHGDVKPRNIFLVPAGSGLVVQLGDFGLARECPRKAPFLCHFAGLQGSHGYMAPEILSEQDYGRPVDVFALGVIMFTLLAGYEPFYPPSNVHAPLEFDPPSWAPLSKESAEFVTDLLRVAAEERLSSSAARDHSWLQMDTFSDASQPAHVELTFHRAGEVQQALAETKPA</sequence>
<dbReference type="InterPro" id="IPR036249">
    <property type="entry name" value="Thioredoxin-like_sf"/>
</dbReference>
<feature type="compositionally biased region" description="Basic and acidic residues" evidence="4">
    <location>
        <begin position="1081"/>
        <end position="1098"/>
    </location>
</feature>
<keyword evidence="3" id="KW-0472">Membrane</keyword>
<dbReference type="SMART" id="SM00698">
    <property type="entry name" value="MORN"/>
    <property type="match status" value="9"/>
</dbReference>
<dbReference type="SUPFAM" id="SSF51395">
    <property type="entry name" value="FMN-linked oxidoreductases"/>
    <property type="match status" value="1"/>
</dbReference>
<protein>
    <submittedName>
        <fullName evidence="8">Dihydroorotate dehydrogenase (Quinone), mitochondrial</fullName>
    </submittedName>
</protein>
<dbReference type="InterPro" id="IPR005720">
    <property type="entry name" value="Dihydroorotate_DH_cat"/>
</dbReference>
<organism evidence="8 9">
    <name type="scientific">Symbiodinium microadriaticum</name>
    <name type="common">Dinoflagellate</name>
    <name type="synonym">Zooxanthella microadriatica</name>
    <dbReference type="NCBI Taxonomy" id="2951"/>
    <lineage>
        <taxon>Eukaryota</taxon>
        <taxon>Sar</taxon>
        <taxon>Alveolata</taxon>
        <taxon>Dinophyceae</taxon>
        <taxon>Suessiales</taxon>
        <taxon>Symbiodiniaceae</taxon>
        <taxon>Symbiodinium</taxon>
    </lineage>
</organism>
<dbReference type="CDD" id="cd04738">
    <property type="entry name" value="DHOD_2_like"/>
    <property type="match status" value="1"/>
</dbReference>
<dbReference type="PROSITE" id="PS50404">
    <property type="entry name" value="GST_NTER"/>
    <property type="match status" value="1"/>
</dbReference>
<feature type="domain" description="Calponin-homology (CH)" evidence="6">
    <location>
        <begin position="785"/>
        <end position="894"/>
    </location>
</feature>
<dbReference type="Gene3D" id="2.20.110.10">
    <property type="entry name" value="Histone H3 K4-specific methyltransferase SET7/9 N-terminal domain"/>
    <property type="match status" value="5"/>
</dbReference>
<dbReference type="PROSITE" id="PS50021">
    <property type="entry name" value="CH"/>
    <property type="match status" value="1"/>
</dbReference>
<dbReference type="SUPFAM" id="SSF56112">
    <property type="entry name" value="Protein kinase-like (PK-like)"/>
    <property type="match status" value="1"/>
</dbReference>
<feature type="domain" description="Protein kinase" evidence="5">
    <location>
        <begin position="1640"/>
        <end position="1921"/>
    </location>
</feature>
<dbReference type="Pfam" id="PF04399">
    <property type="entry name" value="Glutaredoxin2_C"/>
    <property type="match status" value="1"/>
</dbReference>
<dbReference type="GO" id="GO:0016020">
    <property type="term" value="C:membrane"/>
    <property type="evidence" value="ECO:0007669"/>
    <property type="project" value="InterPro"/>
</dbReference>
<dbReference type="SUPFAM" id="SSF82185">
    <property type="entry name" value="Histone H3 K4-specific methyltransferase SET7/9 N-terminal domain"/>
    <property type="match status" value="2"/>
</dbReference>
<dbReference type="InterPro" id="IPR036872">
    <property type="entry name" value="CH_dom_sf"/>
</dbReference>
<keyword evidence="9" id="KW-1185">Reference proteome</keyword>
<dbReference type="InterPro" id="IPR000719">
    <property type="entry name" value="Prot_kinase_dom"/>
</dbReference>
<keyword evidence="1" id="KW-0677">Repeat</keyword>
<evidence type="ECO:0000259" key="7">
    <source>
        <dbReference type="PROSITE" id="PS50404"/>
    </source>
</evidence>
<dbReference type="Pfam" id="PF13417">
    <property type="entry name" value="GST_N_3"/>
    <property type="match status" value="1"/>
</dbReference>
<dbReference type="NCBIfam" id="TIGR02182">
    <property type="entry name" value="GRXB"/>
    <property type="match status" value="1"/>
</dbReference>
<dbReference type="InterPro" id="IPR004045">
    <property type="entry name" value="Glutathione_S-Trfase_N"/>
</dbReference>
<dbReference type="PROSITE" id="PS50011">
    <property type="entry name" value="PROTEIN_KINASE_DOM"/>
    <property type="match status" value="1"/>
</dbReference>
<dbReference type="PANTHER" id="PTHR23084:SF179">
    <property type="entry name" value="OS10G0565000 PROTEIN"/>
    <property type="match status" value="1"/>
</dbReference>
<evidence type="ECO:0000256" key="4">
    <source>
        <dbReference type="SAM" id="MobiDB-lite"/>
    </source>
</evidence>
<dbReference type="NCBIfam" id="TIGR01036">
    <property type="entry name" value="pyrD_sub2"/>
    <property type="match status" value="1"/>
</dbReference>
<dbReference type="GO" id="GO:0006207">
    <property type="term" value="P:'de novo' pyrimidine nucleobase biosynthetic process"/>
    <property type="evidence" value="ECO:0007669"/>
    <property type="project" value="InterPro"/>
</dbReference>
<evidence type="ECO:0000256" key="1">
    <source>
        <dbReference type="ARBA" id="ARBA00022737"/>
    </source>
</evidence>
<dbReference type="Gene3D" id="3.40.30.10">
    <property type="entry name" value="Glutaredoxin"/>
    <property type="match status" value="1"/>
</dbReference>
<dbReference type="Pfam" id="PF00069">
    <property type="entry name" value="Pkinase"/>
    <property type="match status" value="1"/>
</dbReference>
<accession>A0A1Q9DLI0</accession>
<gene>
    <name evidence="8" type="primary">Dhodh</name>
    <name evidence="8" type="ORF">AK812_SmicGene21836</name>
</gene>
<dbReference type="InterPro" id="IPR011767">
    <property type="entry name" value="GLR_AS"/>
</dbReference>
<dbReference type="InterPro" id="IPR001715">
    <property type="entry name" value="CH_dom"/>
</dbReference>
<dbReference type="PROSITE" id="PS00195">
    <property type="entry name" value="GLUTAREDOXIN_1"/>
    <property type="match status" value="1"/>
</dbReference>
<dbReference type="PROSITE" id="PS00108">
    <property type="entry name" value="PROTEIN_KINASE_ST"/>
    <property type="match status" value="1"/>
</dbReference>
<dbReference type="Gene3D" id="1.20.1050.10">
    <property type="match status" value="1"/>
</dbReference>
<dbReference type="NCBIfam" id="NF007702">
    <property type="entry name" value="PRK10387.1"/>
    <property type="match status" value="1"/>
</dbReference>
<comment type="caution">
    <text evidence="8">The sequence shown here is derived from an EMBL/GenBank/DDBJ whole genome shotgun (WGS) entry which is preliminary data.</text>
</comment>
<dbReference type="InterPro" id="IPR005719">
    <property type="entry name" value="Dihydroorotate_DH_2"/>
</dbReference>
<evidence type="ECO:0000256" key="3">
    <source>
        <dbReference type="ARBA" id="ARBA00023136"/>
    </source>
</evidence>
<dbReference type="SUPFAM" id="SSF52833">
    <property type="entry name" value="Thioredoxin-like"/>
    <property type="match status" value="1"/>
</dbReference>
<dbReference type="SMART" id="SM00220">
    <property type="entry name" value="S_TKc"/>
    <property type="match status" value="1"/>
</dbReference>
<dbReference type="InterPro" id="IPR011901">
    <property type="entry name" value="Grx2"/>
</dbReference>
<dbReference type="Gene3D" id="3.20.20.70">
    <property type="entry name" value="Aldolase class I"/>
    <property type="match status" value="1"/>
</dbReference>
<dbReference type="SUPFAM" id="SSF47616">
    <property type="entry name" value="GST C-terminal domain-like"/>
    <property type="match status" value="1"/>
</dbReference>
<evidence type="ECO:0000259" key="5">
    <source>
        <dbReference type="PROSITE" id="PS50011"/>
    </source>
</evidence>
<dbReference type="InterPro" id="IPR036282">
    <property type="entry name" value="Glutathione-S-Trfase_C_sf"/>
</dbReference>
<dbReference type="Pfam" id="PF02493">
    <property type="entry name" value="MORN"/>
    <property type="match status" value="9"/>
</dbReference>
<dbReference type="Gene3D" id="1.10.418.10">
    <property type="entry name" value="Calponin-like domain"/>
    <property type="match status" value="1"/>
</dbReference>
<feature type="compositionally biased region" description="Acidic residues" evidence="4">
    <location>
        <begin position="1200"/>
        <end position="1212"/>
    </location>
</feature>
<keyword evidence="2" id="KW-0560">Oxidoreductase</keyword>
<dbReference type="EMBL" id="LSRX01000483">
    <property type="protein sequence ID" value="OLP96032.1"/>
    <property type="molecule type" value="Genomic_DNA"/>
</dbReference>
<dbReference type="GO" id="GO:0004672">
    <property type="term" value="F:protein kinase activity"/>
    <property type="evidence" value="ECO:0007669"/>
    <property type="project" value="InterPro"/>
</dbReference>
<dbReference type="GO" id="GO:0005524">
    <property type="term" value="F:ATP binding"/>
    <property type="evidence" value="ECO:0007669"/>
    <property type="project" value="InterPro"/>
</dbReference>
<feature type="compositionally biased region" description="Basic and acidic residues" evidence="4">
    <location>
        <begin position="1223"/>
        <end position="1232"/>
    </location>
</feature>
<reference evidence="8 9" key="1">
    <citation type="submission" date="2016-02" db="EMBL/GenBank/DDBJ databases">
        <title>Genome analysis of coral dinoflagellate symbionts highlights evolutionary adaptations to a symbiotic lifestyle.</title>
        <authorList>
            <person name="Aranda M."/>
            <person name="Li Y."/>
            <person name="Liew Y.J."/>
            <person name="Baumgarten S."/>
            <person name="Simakov O."/>
            <person name="Wilson M."/>
            <person name="Piel J."/>
            <person name="Ashoor H."/>
            <person name="Bougouffa S."/>
            <person name="Bajic V.B."/>
            <person name="Ryu T."/>
            <person name="Ravasi T."/>
            <person name="Bayer T."/>
            <person name="Micklem G."/>
            <person name="Kim H."/>
            <person name="Bhak J."/>
            <person name="Lajeunesse T.C."/>
            <person name="Voolstra C.R."/>
        </authorList>
    </citation>
    <scope>NUCLEOTIDE SEQUENCE [LARGE SCALE GENOMIC DNA]</scope>
    <source>
        <strain evidence="8 9">CCMP2467</strain>
    </source>
</reference>
<dbReference type="InterPro" id="IPR013785">
    <property type="entry name" value="Aldolase_TIM"/>
</dbReference>
<dbReference type="InterPro" id="IPR010441">
    <property type="entry name" value="CH_2"/>
</dbReference>
<dbReference type="InterPro" id="IPR003409">
    <property type="entry name" value="MORN"/>
</dbReference>
<dbReference type="Gene3D" id="1.10.510.10">
    <property type="entry name" value="Transferase(Phosphotransferase) domain 1"/>
    <property type="match status" value="1"/>
</dbReference>
<feature type="region of interest" description="Disordered" evidence="4">
    <location>
        <begin position="1081"/>
        <end position="1104"/>
    </location>
</feature>
<evidence type="ECO:0000313" key="8">
    <source>
        <dbReference type="EMBL" id="OLP96032.1"/>
    </source>
</evidence>
<dbReference type="Pfam" id="PF01180">
    <property type="entry name" value="DHO_dh"/>
    <property type="match status" value="1"/>
</dbReference>
<name>A0A1Q9DLI0_SYMMI</name>
<dbReference type="PANTHER" id="PTHR23084">
    <property type="entry name" value="PHOSPHATIDYLINOSITOL-4-PHOSPHATE 5-KINASE RELATED"/>
    <property type="match status" value="1"/>
</dbReference>
<evidence type="ECO:0000313" key="9">
    <source>
        <dbReference type="Proteomes" id="UP000186817"/>
    </source>
</evidence>
<feature type="domain" description="GST N-terminal" evidence="7">
    <location>
        <begin position="1482"/>
        <end position="1559"/>
    </location>
</feature>
<dbReference type="GO" id="GO:0004152">
    <property type="term" value="F:dihydroorotate dehydrogenase activity"/>
    <property type="evidence" value="ECO:0007669"/>
    <property type="project" value="InterPro"/>
</dbReference>
<feature type="region of interest" description="Disordered" evidence="4">
    <location>
        <begin position="1185"/>
        <end position="1238"/>
    </location>
</feature>
<dbReference type="GO" id="GO:0005829">
    <property type="term" value="C:cytosol"/>
    <property type="evidence" value="ECO:0007669"/>
    <property type="project" value="InterPro"/>
</dbReference>
<dbReference type="OrthoDB" id="1738954at2759"/>
<evidence type="ECO:0000259" key="6">
    <source>
        <dbReference type="PROSITE" id="PS50021"/>
    </source>
</evidence>
<dbReference type="InterPro" id="IPR011009">
    <property type="entry name" value="Kinase-like_dom_sf"/>
</dbReference>
<evidence type="ECO:0000256" key="2">
    <source>
        <dbReference type="ARBA" id="ARBA00023002"/>
    </source>
</evidence>
<dbReference type="InterPro" id="IPR007494">
    <property type="entry name" value="Glutaredoxin2_C"/>
</dbReference>
<dbReference type="InterPro" id="IPR008271">
    <property type="entry name" value="Ser/Thr_kinase_AS"/>
</dbReference>
<dbReference type="Pfam" id="PF06294">
    <property type="entry name" value="CH_2"/>
    <property type="match status" value="1"/>
</dbReference>
<dbReference type="Proteomes" id="UP000186817">
    <property type="component" value="Unassembled WGS sequence"/>
</dbReference>
<proteinExistence type="predicted"/>